<evidence type="ECO:0000313" key="2">
    <source>
        <dbReference type="EMBL" id="THH28471.1"/>
    </source>
</evidence>
<dbReference type="PROSITE" id="PS50011">
    <property type="entry name" value="PROTEIN_KINASE_DOM"/>
    <property type="match status" value="1"/>
</dbReference>
<evidence type="ECO:0000313" key="3">
    <source>
        <dbReference type="Proteomes" id="UP000308730"/>
    </source>
</evidence>
<dbReference type="PANTHER" id="PTHR44329">
    <property type="entry name" value="SERINE/THREONINE-PROTEIN KINASE TNNI3K-RELATED"/>
    <property type="match status" value="1"/>
</dbReference>
<dbReference type="OrthoDB" id="2804215at2759"/>
<dbReference type="InterPro" id="IPR000719">
    <property type="entry name" value="Prot_kinase_dom"/>
</dbReference>
<feature type="domain" description="Protein kinase" evidence="1">
    <location>
        <begin position="78"/>
        <end position="289"/>
    </location>
</feature>
<dbReference type="Pfam" id="PF07714">
    <property type="entry name" value="PK_Tyr_Ser-Thr"/>
    <property type="match status" value="1"/>
</dbReference>
<dbReference type="InterPro" id="IPR001245">
    <property type="entry name" value="Ser-Thr/Tyr_kinase_cat_dom"/>
</dbReference>
<dbReference type="GO" id="GO:0005524">
    <property type="term" value="F:ATP binding"/>
    <property type="evidence" value="ECO:0007669"/>
    <property type="project" value="InterPro"/>
</dbReference>
<dbReference type="AlphaFoldDB" id="A0A4S4MTH8"/>
<gene>
    <name evidence="2" type="ORF">EUX98_g5716</name>
</gene>
<dbReference type="InterPro" id="IPR011009">
    <property type="entry name" value="Kinase-like_dom_sf"/>
</dbReference>
<reference evidence="2 3" key="1">
    <citation type="submission" date="2019-02" db="EMBL/GenBank/DDBJ databases">
        <title>Genome sequencing of the rare red list fungi Antrodiella citrinella (Flaviporus citrinellus).</title>
        <authorList>
            <person name="Buettner E."/>
            <person name="Kellner H."/>
        </authorList>
    </citation>
    <scope>NUCLEOTIDE SEQUENCE [LARGE SCALE GENOMIC DNA]</scope>
    <source>
        <strain evidence="2 3">DSM 108506</strain>
    </source>
</reference>
<organism evidence="2 3">
    <name type="scientific">Antrodiella citrinella</name>
    <dbReference type="NCBI Taxonomy" id="2447956"/>
    <lineage>
        <taxon>Eukaryota</taxon>
        <taxon>Fungi</taxon>
        <taxon>Dikarya</taxon>
        <taxon>Basidiomycota</taxon>
        <taxon>Agaricomycotina</taxon>
        <taxon>Agaricomycetes</taxon>
        <taxon>Polyporales</taxon>
        <taxon>Steccherinaceae</taxon>
        <taxon>Antrodiella</taxon>
    </lineage>
</organism>
<dbReference type="SUPFAM" id="SSF56112">
    <property type="entry name" value="Protein kinase-like (PK-like)"/>
    <property type="match status" value="1"/>
</dbReference>
<name>A0A4S4MTH8_9APHY</name>
<accession>A0A4S4MTH8</accession>
<keyword evidence="3" id="KW-1185">Reference proteome</keyword>
<dbReference type="EMBL" id="SGPM01000177">
    <property type="protein sequence ID" value="THH28471.1"/>
    <property type="molecule type" value="Genomic_DNA"/>
</dbReference>
<dbReference type="Proteomes" id="UP000308730">
    <property type="component" value="Unassembled WGS sequence"/>
</dbReference>
<dbReference type="Gene3D" id="1.10.510.10">
    <property type="entry name" value="Transferase(Phosphotransferase) domain 1"/>
    <property type="match status" value="1"/>
</dbReference>
<dbReference type="GO" id="GO:0004674">
    <property type="term" value="F:protein serine/threonine kinase activity"/>
    <property type="evidence" value="ECO:0007669"/>
    <property type="project" value="TreeGrafter"/>
</dbReference>
<comment type="caution">
    <text evidence="2">The sequence shown here is derived from an EMBL/GenBank/DDBJ whole genome shotgun (WGS) entry which is preliminary data.</text>
</comment>
<sequence length="289" mass="32009">MLSSGQASSDVRLLDLVHAVALTGDQDAIQQLTDIQIEDAEDALSLITKSRNRLLKILIKSAQKYVVIPTVMLEGVRCSSSEIVYRGAFADIFRGTYKNMDVAIKSPRIFQSTTNEEFDATKKQFIREVGLWKALDHRHVLPLLGASADALKNRPMCMVMPWMRQGTIRDRVHTGQRQGGIADVHHIESVSEWIAAGLEYIHSKGIVHGDLHGGNILIDDDYMMRITDLGMSVIAEATPHNYASIHGGGNQHFTAPELFSPEDFGMSEARPTYATDVYAFACLCVEMSC</sequence>
<proteinExistence type="predicted"/>
<dbReference type="InterPro" id="IPR051681">
    <property type="entry name" value="Ser/Thr_Kinases-Pseudokinases"/>
</dbReference>
<evidence type="ECO:0000259" key="1">
    <source>
        <dbReference type="PROSITE" id="PS50011"/>
    </source>
</evidence>
<protein>
    <recommendedName>
        <fullName evidence="1">Protein kinase domain-containing protein</fullName>
    </recommendedName>
</protein>